<name>A0A8H9L7Y7_9DEIO</name>
<evidence type="ECO:0000313" key="3">
    <source>
        <dbReference type="Proteomes" id="UP000600547"/>
    </source>
</evidence>
<feature type="transmembrane region" description="Helical" evidence="1">
    <location>
        <begin position="7"/>
        <end position="25"/>
    </location>
</feature>
<dbReference type="RefSeq" id="WP_155300327.1">
    <property type="nucleotide sequence ID" value="NZ_BMQG01000032.1"/>
</dbReference>
<dbReference type="Proteomes" id="UP000600547">
    <property type="component" value="Unassembled WGS sequence"/>
</dbReference>
<accession>A0A8H9L7Y7</accession>
<dbReference type="AlphaFoldDB" id="A0A8H9L7Y7"/>
<keyword evidence="1" id="KW-0812">Transmembrane</keyword>
<sequence length="51" mass="5500">MTTPAKLVLLLVMVGLIAGLDLSVFRHHTLARLAANVGVVLLALAFYLRLN</sequence>
<evidence type="ECO:0000313" key="2">
    <source>
        <dbReference type="EMBL" id="GGM59801.1"/>
    </source>
</evidence>
<evidence type="ECO:0000256" key="1">
    <source>
        <dbReference type="SAM" id="Phobius"/>
    </source>
</evidence>
<protein>
    <submittedName>
        <fullName evidence="2">Uncharacterized protein</fullName>
    </submittedName>
</protein>
<feature type="transmembrane region" description="Helical" evidence="1">
    <location>
        <begin position="31"/>
        <end position="50"/>
    </location>
</feature>
<keyword evidence="1" id="KW-1133">Transmembrane helix</keyword>
<gene>
    <name evidence="2" type="ORF">GCM10008956_39350</name>
</gene>
<proteinExistence type="predicted"/>
<keyword evidence="1" id="KW-0472">Membrane</keyword>
<comment type="caution">
    <text evidence="2">The sequence shown here is derived from an EMBL/GenBank/DDBJ whole genome shotgun (WGS) entry which is preliminary data.</text>
</comment>
<reference evidence="3" key="1">
    <citation type="journal article" date="2019" name="Int. J. Syst. Evol. Microbiol.">
        <title>The Global Catalogue of Microorganisms (GCM) 10K type strain sequencing project: providing services to taxonomists for standard genome sequencing and annotation.</title>
        <authorList>
            <consortium name="The Broad Institute Genomics Platform"/>
            <consortium name="The Broad Institute Genome Sequencing Center for Infectious Disease"/>
            <person name="Wu L."/>
            <person name="Ma J."/>
        </authorList>
    </citation>
    <scope>NUCLEOTIDE SEQUENCE [LARGE SCALE GENOMIC DNA]</scope>
    <source>
        <strain evidence="3">JCM 31047</strain>
    </source>
</reference>
<keyword evidence="3" id="KW-1185">Reference proteome</keyword>
<dbReference type="EMBL" id="BMQG01000032">
    <property type="protein sequence ID" value="GGM59801.1"/>
    <property type="molecule type" value="Genomic_DNA"/>
</dbReference>
<organism evidence="2 3">
    <name type="scientific">Deinococcus arenae</name>
    <dbReference type="NCBI Taxonomy" id="1452751"/>
    <lineage>
        <taxon>Bacteria</taxon>
        <taxon>Thermotogati</taxon>
        <taxon>Deinococcota</taxon>
        <taxon>Deinococci</taxon>
        <taxon>Deinococcales</taxon>
        <taxon>Deinococcaceae</taxon>
        <taxon>Deinococcus</taxon>
    </lineage>
</organism>